<dbReference type="EMBL" id="BSFE01000001">
    <property type="protein sequence ID" value="GLK50693.1"/>
    <property type="molecule type" value="Genomic_DNA"/>
</dbReference>
<evidence type="ECO:0000313" key="2">
    <source>
        <dbReference type="EMBL" id="GLK50693.1"/>
    </source>
</evidence>
<dbReference type="Gene3D" id="3.40.250.10">
    <property type="entry name" value="Rhodanese-like domain"/>
    <property type="match status" value="1"/>
</dbReference>
<keyword evidence="3" id="KW-1185">Reference proteome</keyword>
<dbReference type="AlphaFoldDB" id="A0A9W6IIR7"/>
<evidence type="ECO:0000313" key="3">
    <source>
        <dbReference type="Proteomes" id="UP001143486"/>
    </source>
</evidence>
<accession>A0A9W6IIR7</accession>
<dbReference type="PANTHER" id="PTHR43031:SF7">
    <property type="entry name" value="NITRIC OXIDE REDUCTASE FLRD-NAD(+) REDUCTASE"/>
    <property type="match status" value="1"/>
</dbReference>
<name>A0A9W6IIR7_9PROT</name>
<dbReference type="InterPro" id="IPR050229">
    <property type="entry name" value="GlpE_sulfurtransferase"/>
</dbReference>
<gene>
    <name evidence="2" type="ORF">GCM10017621_02010</name>
</gene>
<dbReference type="Proteomes" id="UP001143486">
    <property type="component" value="Unassembled WGS sequence"/>
</dbReference>
<dbReference type="RefSeq" id="WP_271185092.1">
    <property type="nucleotide sequence ID" value="NZ_BSFE01000001.1"/>
</dbReference>
<organism evidence="2 3">
    <name type="scientific">Maricaulis virginensis</name>
    <dbReference type="NCBI Taxonomy" id="144022"/>
    <lineage>
        <taxon>Bacteria</taxon>
        <taxon>Pseudomonadati</taxon>
        <taxon>Pseudomonadota</taxon>
        <taxon>Alphaproteobacteria</taxon>
        <taxon>Maricaulales</taxon>
        <taxon>Maricaulaceae</taxon>
        <taxon>Maricaulis</taxon>
    </lineage>
</organism>
<dbReference type="InterPro" id="IPR001763">
    <property type="entry name" value="Rhodanese-like_dom"/>
</dbReference>
<protein>
    <submittedName>
        <fullName evidence="2">Rhodanese</fullName>
    </submittedName>
</protein>
<reference evidence="2" key="1">
    <citation type="journal article" date="2014" name="Int. J. Syst. Evol. Microbiol.">
        <title>Complete genome sequence of Corynebacterium casei LMG S-19264T (=DSM 44701T), isolated from a smear-ripened cheese.</title>
        <authorList>
            <consortium name="US DOE Joint Genome Institute (JGI-PGF)"/>
            <person name="Walter F."/>
            <person name="Albersmeier A."/>
            <person name="Kalinowski J."/>
            <person name="Ruckert C."/>
        </authorList>
    </citation>
    <scope>NUCLEOTIDE SEQUENCE</scope>
    <source>
        <strain evidence="2">VKM B-1513</strain>
    </source>
</reference>
<comment type="caution">
    <text evidence="2">The sequence shown here is derived from an EMBL/GenBank/DDBJ whole genome shotgun (WGS) entry which is preliminary data.</text>
</comment>
<dbReference type="InterPro" id="IPR036873">
    <property type="entry name" value="Rhodanese-like_dom_sf"/>
</dbReference>
<evidence type="ECO:0000259" key="1">
    <source>
        <dbReference type="PROSITE" id="PS50206"/>
    </source>
</evidence>
<reference evidence="2" key="2">
    <citation type="submission" date="2023-01" db="EMBL/GenBank/DDBJ databases">
        <authorList>
            <person name="Sun Q."/>
            <person name="Evtushenko L."/>
        </authorList>
    </citation>
    <scope>NUCLEOTIDE SEQUENCE</scope>
    <source>
        <strain evidence="2">VKM B-1513</strain>
    </source>
</reference>
<dbReference type="PANTHER" id="PTHR43031">
    <property type="entry name" value="FAD-DEPENDENT OXIDOREDUCTASE"/>
    <property type="match status" value="1"/>
</dbReference>
<sequence>MSLRELDPKDVYKALQDNKAVLIDVREPREYAAERLHGASLHPLSTFDPQSLPLDKSREVILHCGSGKRSMDALQRCQKAAVPITAHVKGGLLAWKTAGLPTITIDPATGAVIDPQSR</sequence>
<proteinExistence type="predicted"/>
<dbReference type="SMART" id="SM00450">
    <property type="entry name" value="RHOD"/>
    <property type="match status" value="1"/>
</dbReference>
<dbReference type="SUPFAM" id="SSF52821">
    <property type="entry name" value="Rhodanese/Cell cycle control phosphatase"/>
    <property type="match status" value="1"/>
</dbReference>
<dbReference type="PROSITE" id="PS50206">
    <property type="entry name" value="RHODANESE_3"/>
    <property type="match status" value="1"/>
</dbReference>
<feature type="domain" description="Rhodanese" evidence="1">
    <location>
        <begin position="16"/>
        <end position="104"/>
    </location>
</feature>
<dbReference type="Pfam" id="PF00581">
    <property type="entry name" value="Rhodanese"/>
    <property type="match status" value="1"/>
</dbReference>